<reference evidence="12 13" key="1">
    <citation type="journal article" date="2014" name="Genome Biol. Evol.">
        <title>The secreted proteins of Achlya hypogyna and Thraustotheca clavata identify the ancestral oomycete secretome and reveal gene acquisitions by horizontal gene transfer.</title>
        <authorList>
            <person name="Misner I."/>
            <person name="Blouin N."/>
            <person name="Leonard G."/>
            <person name="Richards T.A."/>
            <person name="Lane C.E."/>
        </authorList>
    </citation>
    <scope>NUCLEOTIDE SEQUENCE [LARGE SCALE GENOMIC DNA]</scope>
    <source>
        <strain evidence="12 13">ATCC 34112</strain>
    </source>
</reference>
<feature type="repeat" description="Solcar" evidence="9">
    <location>
        <begin position="127"/>
        <end position="220"/>
    </location>
</feature>
<comment type="caution">
    <text evidence="12">The sequence shown here is derived from an EMBL/GenBank/DDBJ whole genome shotgun (WGS) entry which is preliminary data.</text>
</comment>
<keyword evidence="7" id="KW-0496">Mitochondrion</keyword>
<dbReference type="GO" id="GO:0000064">
    <property type="term" value="F:L-ornithine transmembrane transporter activity"/>
    <property type="evidence" value="ECO:0007669"/>
    <property type="project" value="TreeGrafter"/>
</dbReference>
<dbReference type="Pfam" id="PF09273">
    <property type="entry name" value="Rubis-subs-bind"/>
    <property type="match status" value="1"/>
</dbReference>
<dbReference type="Gene3D" id="1.50.40.10">
    <property type="entry name" value="Mitochondrial carrier domain"/>
    <property type="match status" value="2"/>
</dbReference>
<evidence type="ECO:0000256" key="2">
    <source>
        <dbReference type="ARBA" id="ARBA00006375"/>
    </source>
</evidence>
<dbReference type="STRING" id="74557.A0A1W0A1Y7"/>
<dbReference type="Gene3D" id="3.90.1420.10">
    <property type="entry name" value="Rubisco LSMT, substrate-binding domain"/>
    <property type="match status" value="1"/>
</dbReference>
<dbReference type="GO" id="GO:0035091">
    <property type="term" value="F:phosphatidylinositol binding"/>
    <property type="evidence" value="ECO:0007669"/>
    <property type="project" value="InterPro"/>
</dbReference>
<evidence type="ECO:0000313" key="12">
    <source>
        <dbReference type="EMBL" id="OQS04292.1"/>
    </source>
</evidence>
<keyword evidence="3" id="KW-0813">Transport</keyword>
<dbReference type="CDD" id="cd10527">
    <property type="entry name" value="SET_LSMT"/>
    <property type="match status" value="1"/>
</dbReference>
<evidence type="ECO:0000259" key="10">
    <source>
        <dbReference type="PROSITE" id="PS50195"/>
    </source>
</evidence>
<evidence type="ECO:0000256" key="5">
    <source>
        <dbReference type="ARBA" id="ARBA00022737"/>
    </source>
</evidence>
<dbReference type="PROSITE" id="PS50920">
    <property type="entry name" value="SOLCAR"/>
    <property type="match status" value="3"/>
</dbReference>
<dbReference type="InterPro" id="IPR018108">
    <property type="entry name" value="MCP_transmembrane"/>
</dbReference>
<comment type="subcellular location">
    <subcellularLocation>
        <location evidence="1">Mitochondrion membrane</location>
        <topology evidence="1">Multi-pass membrane protein</topology>
    </subcellularLocation>
</comment>
<dbReference type="InterPro" id="IPR050567">
    <property type="entry name" value="Mitochondrial_Carrier"/>
</dbReference>
<feature type="domain" description="SET" evidence="11">
    <location>
        <begin position="352"/>
        <end position="562"/>
    </location>
</feature>
<dbReference type="PANTHER" id="PTHR45624:SF12">
    <property type="entry name" value="MITOCHONDRIAL ORNITHINE TRANSPORTER 1"/>
    <property type="match status" value="1"/>
</dbReference>
<dbReference type="SUPFAM" id="SSF64268">
    <property type="entry name" value="PX domain"/>
    <property type="match status" value="1"/>
</dbReference>
<dbReference type="SUPFAM" id="SSF103506">
    <property type="entry name" value="Mitochondrial carrier"/>
    <property type="match status" value="1"/>
</dbReference>
<dbReference type="InterPro" id="IPR046341">
    <property type="entry name" value="SET_dom_sf"/>
</dbReference>
<feature type="repeat" description="Solcar" evidence="9">
    <location>
        <begin position="32"/>
        <end position="115"/>
    </location>
</feature>
<evidence type="ECO:0000259" key="11">
    <source>
        <dbReference type="PROSITE" id="PS50280"/>
    </source>
</evidence>
<accession>A0A1W0A1Y7</accession>
<dbReference type="InterPro" id="IPR036871">
    <property type="entry name" value="PX_dom_sf"/>
</dbReference>
<evidence type="ECO:0000313" key="13">
    <source>
        <dbReference type="Proteomes" id="UP000243217"/>
    </source>
</evidence>
<evidence type="ECO:0000256" key="7">
    <source>
        <dbReference type="ARBA" id="ARBA00023128"/>
    </source>
</evidence>
<dbReference type="Gene3D" id="3.90.1410.10">
    <property type="entry name" value="set domain protein methyltransferase, domain 1"/>
    <property type="match status" value="1"/>
</dbReference>
<feature type="domain" description="PX" evidence="10">
    <location>
        <begin position="834"/>
        <end position="975"/>
    </location>
</feature>
<dbReference type="InterPro" id="IPR015353">
    <property type="entry name" value="Rubisco_LSMT_subst-bd"/>
</dbReference>
<keyword evidence="13" id="KW-1185">Reference proteome</keyword>
<evidence type="ECO:0000256" key="3">
    <source>
        <dbReference type="ARBA" id="ARBA00022448"/>
    </source>
</evidence>
<dbReference type="Gene3D" id="3.30.1520.10">
    <property type="entry name" value="Phox-like domain"/>
    <property type="match status" value="1"/>
</dbReference>
<dbReference type="SUPFAM" id="SSF81822">
    <property type="entry name" value="RuBisCo LSMT C-terminal, substrate-binding domain"/>
    <property type="match status" value="1"/>
</dbReference>
<evidence type="ECO:0000256" key="4">
    <source>
        <dbReference type="ARBA" id="ARBA00022692"/>
    </source>
</evidence>
<evidence type="ECO:0000256" key="8">
    <source>
        <dbReference type="ARBA" id="ARBA00023136"/>
    </source>
</evidence>
<evidence type="ECO:0000256" key="6">
    <source>
        <dbReference type="ARBA" id="ARBA00022989"/>
    </source>
</evidence>
<evidence type="ECO:0000256" key="1">
    <source>
        <dbReference type="ARBA" id="ARBA00004225"/>
    </source>
</evidence>
<dbReference type="PROSITE" id="PS50280">
    <property type="entry name" value="SET"/>
    <property type="match status" value="1"/>
</dbReference>
<comment type="similarity">
    <text evidence="2">Belongs to the mitochondrial carrier (TC 2.A.29) family.</text>
</comment>
<dbReference type="CDD" id="cd06093">
    <property type="entry name" value="PX_domain"/>
    <property type="match status" value="1"/>
</dbReference>
<dbReference type="GO" id="GO:0031966">
    <property type="term" value="C:mitochondrial membrane"/>
    <property type="evidence" value="ECO:0007669"/>
    <property type="project" value="UniProtKB-SubCell"/>
</dbReference>
<keyword evidence="8 9" id="KW-0472">Membrane</keyword>
<dbReference type="OrthoDB" id="193856at2759"/>
<keyword evidence="6" id="KW-1133">Transmembrane helix</keyword>
<protein>
    <submittedName>
        <fullName evidence="12">Carrier superfamily protein</fullName>
    </submittedName>
</protein>
<organism evidence="12 13">
    <name type="scientific">Thraustotheca clavata</name>
    <dbReference type="NCBI Taxonomy" id="74557"/>
    <lineage>
        <taxon>Eukaryota</taxon>
        <taxon>Sar</taxon>
        <taxon>Stramenopiles</taxon>
        <taxon>Oomycota</taxon>
        <taxon>Saprolegniomycetes</taxon>
        <taxon>Saprolegniales</taxon>
        <taxon>Achlyaceae</taxon>
        <taxon>Thraustotheca</taxon>
    </lineage>
</organism>
<dbReference type="EMBL" id="JNBS01000644">
    <property type="protein sequence ID" value="OQS04292.1"/>
    <property type="molecule type" value="Genomic_DNA"/>
</dbReference>
<dbReference type="AlphaFoldDB" id="A0A1W0A1Y7"/>
<sequence length="1274" mass="145398">MHTDHVHHVWCPRHNHYYDDRTKKVVEASGDISGIRDFIAGSFAGVSSTVVGHPFDTVKVRLQMQSSFKGPWDCVMQTINKEGFLGLYRGMVSPMTTVPLVNAVVFSTYENAKSFLLNRRENHDGILTNNEAMLAGAWAGLMNSVVVTPVELVKCHLQAQGEAIALHPNEIKFSGTYDCVKKIIEIDGIRGLWRGQVATMYREVPSYVGQFGTYELLQQVFSSQMDGVEGKPSATTTLLAGGFAGCVCWTVSYPQDVVKSRLQLQPLGQAPIYPPSRWIPDGGWWNCFRAIVKEEGPRALWKGYSPCLIRAFPANAAGFFTQWDTLEIMVVGRLEQALVHLVHGTRGCYVSPKIRLARFESMGFGIQAIERIEAGETVFVASQELWQDYAAPAARAQAKLEAPAFVERVDAYCQRNRRMADAVLLATHLLMKEQDNLYVNSLPPAIDVPMYWTERRLDELRHCDVLDTIQEARVFYRNVYSHIFGAQPIVSPAEFQWAITVLMSRATSGANQPFTLIPFFEWFNHSSSPDACHHEYVEKDNAFVITATKEINANEQVFINYGDHTQATFLRHYGFASMAQATKLDPIMIKKPLAITDLVEDPSLIKDKVDWFTSKQLPLSKVVPLTLYIEHLDRFPMEWEWVRIYLATKDELEHRKTYGTWQPSNQQRIWSWLATYCENRLNLYRTTAETDFELLRSKATTMETWQTSCLNVRLSEKMILKSLLDVNAQIQSRSIWDKRFMITSKTIVIIDDGLLSLSFLNHPTERNMNTSLVQQWLVFEADLILYLAAGVSFSIVSGFISWCFLITHCTSDDKIDLMVDFTEIIKEHWSLYDAFVSLTQVQLLDEKHGKDKYASYTVVLTWNTQHGIQTKILHKRYSEFGRLVENMKQEMKEMVNRPAIPVLPSKSFLRQTNPSFLEKRRERLQLFMQQVVSDPTLAELTCMRQFCDLPYFICGGKMLRLRTVLNVLQRSKPQRHASIVSIGNATSNIRESLRLLSIVGEKPSMFNLNPTLLTVIALFAAAAPTVLCDESPCPLTVQQVITLYEQVDANMRILSRQMMETLANEIAMDEQNDGNRKMSVDERAFQMSETFEQLLAQVQDSVFRNHYVTKEQVSDAMTRMENGELVVSAKEAELIHEYIRKLGRMRWECTGSREPIRRRQRNTNPKPLTTPIPRDVLVKMMQSLIAALTKEMELILNNFKAQNANLKDNQVRQDIATSYMNASKIVTDSIVAQFNVSVEDFQAALAYFHDDPSFQSTMKQLTDAQHERFVAFGL</sequence>
<dbReference type="InterPro" id="IPR036464">
    <property type="entry name" value="Rubisco_LSMT_subst-bd_sf"/>
</dbReference>
<dbReference type="SMART" id="SM00312">
    <property type="entry name" value="PX"/>
    <property type="match status" value="1"/>
</dbReference>
<feature type="repeat" description="Solcar" evidence="9">
    <location>
        <begin position="232"/>
        <end position="328"/>
    </location>
</feature>
<proteinExistence type="inferred from homology"/>
<evidence type="ECO:0000256" key="9">
    <source>
        <dbReference type="PROSITE-ProRule" id="PRU00282"/>
    </source>
</evidence>
<dbReference type="SUPFAM" id="SSF82199">
    <property type="entry name" value="SET domain"/>
    <property type="match status" value="1"/>
</dbReference>
<dbReference type="PROSITE" id="PS50195">
    <property type="entry name" value="PX"/>
    <property type="match status" value="1"/>
</dbReference>
<name>A0A1W0A1Y7_9STRA</name>
<dbReference type="GO" id="GO:1990575">
    <property type="term" value="P:mitochondrial L-ornithine transmembrane transport"/>
    <property type="evidence" value="ECO:0007669"/>
    <property type="project" value="TreeGrafter"/>
</dbReference>
<dbReference type="InterPro" id="IPR023395">
    <property type="entry name" value="MCP_dom_sf"/>
</dbReference>
<dbReference type="InterPro" id="IPR001683">
    <property type="entry name" value="PX_dom"/>
</dbReference>
<keyword evidence="4 9" id="KW-0812">Transmembrane</keyword>
<gene>
    <name evidence="12" type="ORF">THRCLA_03464</name>
</gene>
<dbReference type="PANTHER" id="PTHR45624">
    <property type="entry name" value="MITOCHONDRIAL BASIC AMINO ACIDS TRANSPORTER-RELATED"/>
    <property type="match status" value="1"/>
</dbReference>
<dbReference type="Pfam" id="PF00153">
    <property type="entry name" value="Mito_carr"/>
    <property type="match status" value="3"/>
</dbReference>
<dbReference type="Pfam" id="PF00787">
    <property type="entry name" value="PX"/>
    <property type="match status" value="1"/>
</dbReference>
<dbReference type="InterPro" id="IPR001214">
    <property type="entry name" value="SET_dom"/>
</dbReference>
<dbReference type="Pfam" id="PF00856">
    <property type="entry name" value="SET"/>
    <property type="match status" value="1"/>
</dbReference>
<keyword evidence="5" id="KW-0677">Repeat</keyword>
<dbReference type="Proteomes" id="UP000243217">
    <property type="component" value="Unassembled WGS sequence"/>
</dbReference>